<dbReference type="Proteomes" id="UP000626109">
    <property type="component" value="Unassembled WGS sequence"/>
</dbReference>
<gene>
    <name evidence="2" type="ORF">PGLA1383_LOCUS18957</name>
    <name evidence="3" type="ORF">PGLA2088_LOCUS19764</name>
</gene>
<comment type="caution">
    <text evidence="2">The sequence shown here is derived from an EMBL/GenBank/DDBJ whole genome shotgun (WGS) entry which is preliminary data.</text>
</comment>
<feature type="region of interest" description="Disordered" evidence="1">
    <location>
        <begin position="96"/>
        <end position="145"/>
    </location>
</feature>
<feature type="region of interest" description="Disordered" evidence="1">
    <location>
        <begin position="171"/>
        <end position="190"/>
    </location>
</feature>
<dbReference type="EMBL" id="CAJNNW010025206">
    <property type="protein sequence ID" value="CAE8676204.1"/>
    <property type="molecule type" value="Genomic_DNA"/>
</dbReference>
<organism evidence="2 4">
    <name type="scientific">Polarella glacialis</name>
    <name type="common">Dinoflagellate</name>
    <dbReference type="NCBI Taxonomy" id="89957"/>
    <lineage>
        <taxon>Eukaryota</taxon>
        <taxon>Sar</taxon>
        <taxon>Alveolata</taxon>
        <taxon>Dinophyceae</taxon>
        <taxon>Suessiales</taxon>
        <taxon>Suessiaceae</taxon>
        <taxon>Polarella</taxon>
    </lineage>
</organism>
<reference evidence="2" key="1">
    <citation type="submission" date="2021-02" db="EMBL/GenBank/DDBJ databases">
        <authorList>
            <person name="Dougan E. K."/>
            <person name="Rhodes N."/>
            <person name="Thang M."/>
            <person name="Chan C."/>
        </authorList>
    </citation>
    <scope>NUCLEOTIDE SEQUENCE</scope>
</reference>
<accession>A0A813EQM5</accession>
<name>A0A813EQM5_POLGL</name>
<dbReference type="Proteomes" id="UP000654075">
    <property type="component" value="Unassembled WGS sequence"/>
</dbReference>
<keyword evidence="4" id="KW-1185">Reference proteome</keyword>
<evidence type="ECO:0000256" key="1">
    <source>
        <dbReference type="SAM" id="MobiDB-lite"/>
    </source>
</evidence>
<evidence type="ECO:0000313" key="2">
    <source>
        <dbReference type="EMBL" id="CAE8600645.1"/>
    </source>
</evidence>
<dbReference type="AlphaFoldDB" id="A0A813EQM5"/>
<sequence length="190" mass="19806">MTRVCQAERGDAEDGLCLLFTLGLPRRGSNAETDLLALACLSDEEELDKDEKGKKDNASSTSCDFLACAGRPGIAPAGTEEISEAGSDNCLIEEVDGSSGLRSQRGQCTGSRSSSRFGPYSGGAGRPGLASSTNPQDENVGRGFTGDVGQAKELALLCRLWSPFQQQPSLVMSTSTGGCSTADADAQMQR</sequence>
<evidence type="ECO:0000313" key="4">
    <source>
        <dbReference type="Proteomes" id="UP000654075"/>
    </source>
</evidence>
<dbReference type="EMBL" id="CAJNNV010012329">
    <property type="protein sequence ID" value="CAE8600645.1"/>
    <property type="molecule type" value="Genomic_DNA"/>
</dbReference>
<protein>
    <submittedName>
        <fullName evidence="2">Uncharacterized protein</fullName>
    </submittedName>
</protein>
<evidence type="ECO:0000313" key="3">
    <source>
        <dbReference type="EMBL" id="CAE8676204.1"/>
    </source>
</evidence>
<feature type="compositionally biased region" description="Polar residues" evidence="1">
    <location>
        <begin position="100"/>
        <end position="116"/>
    </location>
</feature>
<proteinExistence type="predicted"/>